<evidence type="ECO:0000256" key="2">
    <source>
        <dbReference type="ARBA" id="ARBA00001974"/>
    </source>
</evidence>
<protein>
    <recommendedName>
        <fullName evidence="5">Deoxyribodipyrimidine photo-lyase</fullName>
        <ecNumber evidence="4">4.1.99.3</ecNumber>
    </recommendedName>
    <alternativeName>
        <fullName evidence="12">DNA photolyase</fullName>
    </alternativeName>
</protein>
<dbReference type="Gene3D" id="1.25.40.80">
    <property type="match status" value="1"/>
</dbReference>
<dbReference type="Gene3D" id="3.40.50.620">
    <property type="entry name" value="HUPs"/>
    <property type="match status" value="1"/>
</dbReference>
<keyword evidence="8" id="KW-0274">FAD</keyword>
<dbReference type="GO" id="GO:0000719">
    <property type="term" value="P:photoreactive repair"/>
    <property type="evidence" value="ECO:0007669"/>
    <property type="project" value="TreeGrafter"/>
</dbReference>
<name>A0A7S7SGK0_PALFE</name>
<evidence type="ECO:0000256" key="4">
    <source>
        <dbReference type="ARBA" id="ARBA00013149"/>
    </source>
</evidence>
<evidence type="ECO:0000256" key="3">
    <source>
        <dbReference type="ARBA" id="ARBA00006409"/>
    </source>
</evidence>
<evidence type="ECO:0000256" key="5">
    <source>
        <dbReference type="ARBA" id="ARBA00014046"/>
    </source>
</evidence>
<dbReference type="PROSITE" id="PS51645">
    <property type="entry name" value="PHR_CRY_ALPHA_BETA"/>
    <property type="match status" value="1"/>
</dbReference>
<dbReference type="SUPFAM" id="SSF52425">
    <property type="entry name" value="Cryptochrome/photolyase, N-terminal domain"/>
    <property type="match status" value="1"/>
</dbReference>
<dbReference type="InterPro" id="IPR014729">
    <property type="entry name" value="Rossmann-like_a/b/a_fold"/>
</dbReference>
<comment type="similarity">
    <text evidence="3">Belongs to the DNA photolyase class-2 family.</text>
</comment>
<dbReference type="GO" id="GO:0003904">
    <property type="term" value="F:deoxyribodipyrimidine photo-lyase activity"/>
    <property type="evidence" value="ECO:0007669"/>
    <property type="project" value="UniProtKB-EC"/>
</dbReference>
<dbReference type="InterPro" id="IPR036134">
    <property type="entry name" value="Crypto/Photolyase_FAD-like_sf"/>
</dbReference>
<dbReference type="KEGG" id="pfer:IRI77_18870"/>
<dbReference type="Proteomes" id="UP000593892">
    <property type="component" value="Chromosome"/>
</dbReference>
<dbReference type="SUPFAM" id="SSF48173">
    <property type="entry name" value="Cryptochrome/photolyase FAD-binding domain"/>
    <property type="match status" value="1"/>
</dbReference>
<dbReference type="RefSeq" id="WP_194446592.1">
    <property type="nucleotide sequence ID" value="NZ_CP063849.1"/>
</dbReference>
<dbReference type="Pfam" id="PF00875">
    <property type="entry name" value="DNA_photolyase"/>
    <property type="match status" value="1"/>
</dbReference>
<evidence type="ECO:0000313" key="15">
    <source>
        <dbReference type="EMBL" id="QOY84922.1"/>
    </source>
</evidence>
<gene>
    <name evidence="15" type="ORF">IRI77_18870</name>
</gene>
<evidence type="ECO:0000256" key="9">
    <source>
        <dbReference type="ARBA" id="ARBA00023125"/>
    </source>
</evidence>
<accession>A0A7S7SGK0</accession>
<dbReference type="FunFam" id="1.10.579.10:FF:000002">
    <property type="entry name" value="Deoxyribodipyrimidine photolyase"/>
    <property type="match status" value="1"/>
</dbReference>
<dbReference type="PANTHER" id="PTHR10211">
    <property type="entry name" value="DEOXYRIBODIPYRIMIDINE PHOTOLYASE"/>
    <property type="match status" value="1"/>
</dbReference>
<evidence type="ECO:0000256" key="12">
    <source>
        <dbReference type="ARBA" id="ARBA00031671"/>
    </source>
</evidence>
<comment type="cofactor">
    <cofactor evidence="1">
        <name>(6R)-5,10-methylene-5,6,7,8-tetrahydrofolate</name>
        <dbReference type="ChEBI" id="CHEBI:15636"/>
    </cofactor>
</comment>
<evidence type="ECO:0000256" key="1">
    <source>
        <dbReference type="ARBA" id="ARBA00001932"/>
    </source>
</evidence>
<evidence type="ECO:0000256" key="10">
    <source>
        <dbReference type="ARBA" id="ARBA00023204"/>
    </source>
</evidence>
<sequence length="473" mass="54332">MAVTTKLEQRVRTLNAAPVRPSAEHVLYWSQMNRRVDSNHALAWAIQRANELKLPVLCYEGLTCTYKMANDRLHTFLLEGVPEMARRLGRLGIGYCFYPRRRREDPNDVLYRLARKAACVVTDDYPTFIAAGHNATVPAKLDVSFSAVDSSCVVPMNVLEKREYAAYTIRPKITRLLPEYLEPCTVTKPQRAWTGTAPEWHVPLTAEEIPALVASCEIDHSVAPSISYMGGRLAAEKLLQHFLKNNLRRYARERNEPAAHATSDMSPYLHFGQISSLEIALAAAEYAQEHDLIASEFLEELIVRRELAFNYARHVENPGSLDNLPDWVKTTLGKHAADPRSPSYTLEEFERAETHDALWNACQTEMLLRGKIHGYYRMYWGKKIIEWSPTCQDALETMIHIHDRYALDGRDPNTYTNILWCFGLHDRPWQERPIFGMIRYMNLEGMKRKTGVDAYLREIGHLQQTGKDPFRVR</sequence>
<evidence type="ECO:0000259" key="14">
    <source>
        <dbReference type="PROSITE" id="PS51645"/>
    </source>
</evidence>
<dbReference type="GO" id="GO:0003677">
    <property type="term" value="F:DNA binding"/>
    <property type="evidence" value="ECO:0007669"/>
    <property type="project" value="UniProtKB-KW"/>
</dbReference>
<keyword evidence="7" id="KW-0227">DNA damage</keyword>
<reference evidence="15 16" key="1">
    <citation type="submission" date="2020-10" db="EMBL/GenBank/DDBJ databases">
        <title>Complete genome sequence of Paludibaculum fermentans P105T, a facultatively anaerobic acidobacterium capable of dissimilatory Fe(III) reduction.</title>
        <authorList>
            <person name="Dedysh S.N."/>
            <person name="Beletsky A.V."/>
            <person name="Kulichevskaya I.S."/>
            <person name="Mardanov A.V."/>
            <person name="Ravin N.V."/>
        </authorList>
    </citation>
    <scope>NUCLEOTIDE SEQUENCE [LARGE SCALE GENOMIC DNA]</scope>
    <source>
        <strain evidence="15 16">P105</strain>
    </source>
</reference>
<evidence type="ECO:0000256" key="8">
    <source>
        <dbReference type="ARBA" id="ARBA00022827"/>
    </source>
</evidence>
<organism evidence="15 16">
    <name type="scientific">Paludibaculum fermentans</name>
    <dbReference type="NCBI Taxonomy" id="1473598"/>
    <lineage>
        <taxon>Bacteria</taxon>
        <taxon>Pseudomonadati</taxon>
        <taxon>Acidobacteriota</taxon>
        <taxon>Terriglobia</taxon>
        <taxon>Bryobacterales</taxon>
        <taxon>Bryobacteraceae</taxon>
        <taxon>Paludibaculum</taxon>
    </lineage>
</organism>
<evidence type="ECO:0000256" key="13">
    <source>
        <dbReference type="ARBA" id="ARBA00033999"/>
    </source>
</evidence>
<evidence type="ECO:0000256" key="11">
    <source>
        <dbReference type="ARBA" id="ARBA00023239"/>
    </source>
</evidence>
<comment type="catalytic activity">
    <reaction evidence="13">
        <text>cyclobutadipyrimidine (in DNA) = 2 pyrimidine residues (in DNA).</text>
        <dbReference type="EC" id="4.1.99.3"/>
    </reaction>
</comment>
<dbReference type="EMBL" id="CP063849">
    <property type="protein sequence ID" value="QOY84922.1"/>
    <property type="molecule type" value="Genomic_DNA"/>
</dbReference>
<dbReference type="AlphaFoldDB" id="A0A7S7SGK0"/>
<comment type="cofactor">
    <cofactor evidence="2">
        <name>FAD</name>
        <dbReference type="ChEBI" id="CHEBI:57692"/>
    </cofactor>
</comment>
<evidence type="ECO:0000256" key="7">
    <source>
        <dbReference type="ARBA" id="ARBA00022763"/>
    </source>
</evidence>
<keyword evidence="16" id="KW-1185">Reference proteome</keyword>
<feature type="domain" description="Photolyase/cryptochrome alpha/beta" evidence="14">
    <location>
        <begin position="24"/>
        <end position="156"/>
    </location>
</feature>
<evidence type="ECO:0000313" key="16">
    <source>
        <dbReference type="Proteomes" id="UP000593892"/>
    </source>
</evidence>
<dbReference type="PANTHER" id="PTHR10211:SF0">
    <property type="entry name" value="DEOXYRIBODIPYRIMIDINE PHOTO-LYASE"/>
    <property type="match status" value="1"/>
</dbReference>
<keyword evidence="10" id="KW-0234">DNA repair</keyword>
<dbReference type="EC" id="4.1.99.3" evidence="4"/>
<dbReference type="InterPro" id="IPR006050">
    <property type="entry name" value="DNA_photolyase_N"/>
</dbReference>
<keyword evidence="9" id="KW-0238">DNA-binding</keyword>
<evidence type="ECO:0000256" key="6">
    <source>
        <dbReference type="ARBA" id="ARBA00022630"/>
    </source>
</evidence>
<keyword evidence="11 15" id="KW-0456">Lyase</keyword>
<dbReference type="InterPro" id="IPR036155">
    <property type="entry name" value="Crypto/Photolyase_N_sf"/>
</dbReference>
<dbReference type="Gene3D" id="1.10.579.10">
    <property type="entry name" value="DNA Cyclobutane Dipyrimidine Photolyase, subunit A, domain 3"/>
    <property type="match status" value="1"/>
</dbReference>
<keyword evidence="6" id="KW-0285">Flavoprotein</keyword>
<dbReference type="InterPro" id="IPR052219">
    <property type="entry name" value="Photolyase_Class-2"/>
</dbReference>
<proteinExistence type="inferred from homology"/>